<feature type="signal peptide" evidence="2">
    <location>
        <begin position="1"/>
        <end position="22"/>
    </location>
</feature>
<feature type="compositionally biased region" description="Low complexity" evidence="1">
    <location>
        <begin position="83"/>
        <end position="94"/>
    </location>
</feature>
<feature type="compositionally biased region" description="Polar residues" evidence="1">
    <location>
        <begin position="515"/>
        <end position="527"/>
    </location>
</feature>
<organism evidence="3">
    <name type="scientific">Cacopsylla melanoneura</name>
    <dbReference type="NCBI Taxonomy" id="428564"/>
    <lineage>
        <taxon>Eukaryota</taxon>
        <taxon>Metazoa</taxon>
        <taxon>Ecdysozoa</taxon>
        <taxon>Arthropoda</taxon>
        <taxon>Hexapoda</taxon>
        <taxon>Insecta</taxon>
        <taxon>Pterygota</taxon>
        <taxon>Neoptera</taxon>
        <taxon>Paraneoptera</taxon>
        <taxon>Hemiptera</taxon>
        <taxon>Sternorrhyncha</taxon>
        <taxon>Psylloidea</taxon>
        <taxon>Psyllidae</taxon>
        <taxon>Psyllinae</taxon>
        <taxon>Cacopsylla</taxon>
    </lineage>
</organism>
<dbReference type="AlphaFoldDB" id="A0A8D8UB13"/>
<feature type="chain" id="PRO_5034337618" evidence="2">
    <location>
        <begin position="23"/>
        <end position="548"/>
    </location>
</feature>
<name>A0A8D8UB13_9HEMI</name>
<dbReference type="Gene3D" id="1.20.120.20">
    <property type="entry name" value="Apolipoprotein"/>
    <property type="match status" value="1"/>
</dbReference>
<feature type="region of interest" description="Disordered" evidence="1">
    <location>
        <begin position="39"/>
        <end position="119"/>
    </location>
</feature>
<keyword evidence="2" id="KW-0732">Signal</keyword>
<reference evidence="3" key="1">
    <citation type="submission" date="2021-05" db="EMBL/GenBank/DDBJ databases">
        <authorList>
            <person name="Alioto T."/>
            <person name="Alioto T."/>
            <person name="Gomez Garrido J."/>
        </authorList>
    </citation>
    <scope>NUCLEOTIDE SEQUENCE</scope>
</reference>
<accession>A0A8D8UB13</accession>
<evidence type="ECO:0000256" key="2">
    <source>
        <dbReference type="SAM" id="SignalP"/>
    </source>
</evidence>
<evidence type="ECO:0000313" key="3">
    <source>
        <dbReference type="EMBL" id="CAG6703885.1"/>
    </source>
</evidence>
<proteinExistence type="predicted"/>
<evidence type="ECO:0000256" key="1">
    <source>
        <dbReference type="SAM" id="MobiDB-lite"/>
    </source>
</evidence>
<feature type="compositionally biased region" description="Low complexity" evidence="1">
    <location>
        <begin position="528"/>
        <end position="539"/>
    </location>
</feature>
<sequence length="548" mass="59285">MAEGTIVFTSLCLFALLLSVCARPNDPFITFRHADTAPVEDESLPNEDPATLNEEVLHNTKNPTYNEDELEGESNPLSRRQTETAQEASETTTSDAVNDAQNQVNEESTQTIDAGNNQLSDGINAVSTLASDASNQLNEASTQGSNQLDQVSGQISNGVNDIATQASEGINQASEGINKDSNQASEGISTSINKGIDAITDQVSTVSGQLSNQAKQMTDQAQQGVDTVSAQIGQGFNGQRPHIPGFNGQRPQIPGFNGQLPQIPGFNGQLPKFPGFNGQLPPLPAGLGPQGFNGQLPPMPPNMGPQQIQQLREFLSLEVNNKDKFGEIFARMTPEQVKKIREIVLQVGQQTGNQELIRFGQCQSPQFDQKAIQVLLGLGQATYDRLNAGTTGAVDFLTRSGPNNIASNVDQRQVFDQIKRQIGAEQDFIRRLVNMIELQLSRAPQIDNEEFAEIKQITARIKQLSGQVQSQLQQATDMSQLSQLGNTLLEIQRLSSKIQQKISAELLEEKMKELSNASSIADQTTTTSANNDGSADNAAVQVQTTETK</sequence>
<feature type="region of interest" description="Disordered" evidence="1">
    <location>
        <begin position="513"/>
        <end position="548"/>
    </location>
</feature>
<protein>
    <submittedName>
        <fullName evidence="3">Uncharacterized protein</fullName>
    </submittedName>
</protein>
<feature type="compositionally biased region" description="Polar residues" evidence="1">
    <location>
        <begin position="95"/>
        <end position="119"/>
    </location>
</feature>
<dbReference type="EMBL" id="HBUF01341249">
    <property type="protein sequence ID" value="CAG6703885.1"/>
    <property type="molecule type" value="Transcribed_RNA"/>
</dbReference>